<evidence type="ECO:0000259" key="17">
    <source>
        <dbReference type="Pfam" id="PF01180"/>
    </source>
</evidence>
<comment type="pathway">
    <text evidence="2 16">Pyrimidine metabolism; UMP biosynthesis via de novo pathway; orotate from (S)-dihydroorotate (quinone route): step 1/1.</text>
</comment>
<comment type="cofactor">
    <cofactor evidence="16">
        <name>FMN</name>
        <dbReference type="ChEBI" id="CHEBI:58210"/>
    </cofactor>
    <text evidence="16">Binds 1 FMN per subunit.</text>
</comment>
<keyword evidence="14 16" id="KW-0472">Membrane</keyword>
<evidence type="ECO:0000256" key="16">
    <source>
        <dbReference type="RuleBase" id="RU361255"/>
    </source>
</evidence>
<dbReference type="NCBIfam" id="NF003645">
    <property type="entry name" value="PRK05286.1-2"/>
    <property type="match status" value="1"/>
</dbReference>
<dbReference type="NCBIfam" id="NF003652">
    <property type="entry name" value="PRK05286.2-5"/>
    <property type="match status" value="1"/>
</dbReference>
<evidence type="ECO:0000256" key="7">
    <source>
        <dbReference type="ARBA" id="ARBA00022643"/>
    </source>
</evidence>
<evidence type="ECO:0000256" key="12">
    <source>
        <dbReference type="ARBA" id="ARBA00023002"/>
    </source>
</evidence>
<dbReference type="GO" id="GO:0005743">
    <property type="term" value="C:mitochondrial inner membrane"/>
    <property type="evidence" value="ECO:0007669"/>
    <property type="project" value="UniProtKB-SubCell"/>
</dbReference>
<keyword evidence="8 16" id="KW-0812">Transmembrane</keyword>
<comment type="subcellular location">
    <subcellularLocation>
        <location evidence="1 16">Mitochondrion inner membrane</location>
        <topology evidence="1 16">Single-pass membrane protein</topology>
    </subcellularLocation>
</comment>
<accession>A0A4Y7NNA8</accession>
<proteinExistence type="evidence at transcript level"/>
<evidence type="ECO:0000256" key="13">
    <source>
        <dbReference type="ARBA" id="ARBA00023128"/>
    </source>
</evidence>
<dbReference type="CDD" id="cd04738">
    <property type="entry name" value="DHOD_2_like"/>
    <property type="match status" value="1"/>
</dbReference>
<keyword evidence="9 16" id="KW-0999">Mitochondrion inner membrane</keyword>
<dbReference type="UniPathway" id="UPA00070">
    <property type="reaction ID" value="UER00946"/>
</dbReference>
<name>A0A4Y7NNA8_9CRUS</name>
<evidence type="ECO:0000256" key="4">
    <source>
        <dbReference type="ARBA" id="ARBA00012791"/>
    </source>
</evidence>
<organism evidence="18">
    <name type="scientific">Scapholeberis mucronata</name>
    <dbReference type="NCBI Taxonomy" id="202097"/>
    <lineage>
        <taxon>Eukaryota</taxon>
        <taxon>Metazoa</taxon>
        <taxon>Ecdysozoa</taxon>
        <taxon>Arthropoda</taxon>
        <taxon>Crustacea</taxon>
        <taxon>Branchiopoda</taxon>
        <taxon>Diplostraca</taxon>
        <taxon>Cladocera</taxon>
        <taxon>Anomopoda</taxon>
        <taxon>Daphniidae</taxon>
        <taxon>Scapholeberis</taxon>
    </lineage>
</organism>
<keyword evidence="7 16" id="KW-0288">FMN</keyword>
<evidence type="ECO:0000256" key="9">
    <source>
        <dbReference type="ARBA" id="ARBA00022792"/>
    </source>
</evidence>
<dbReference type="EC" id="1.3.5.2" evidence="4 16"/>
<evidence type="ECO:0000313" key="18">
    <source>
        <dbReference type="EMBL" id="SVE93705.1"/>
    </source>
</evidence>
<feature type="transmembrane region" description="Helical" evidence="16">
    <location>
        <begin position="20"/>
        <end position="40"/>
    </location>
</feature>
<dbReference type="PANTHER" id="PTHR48109:SF4">
    <property type="entry name" value="DIHYDROOROTATE DEHYDROGENASE (QUINONE), MITOCHONDRIAL"/>
    <property type="match status" value="1"/>
</dbReference>
<dbReference type="PROSITE" id="PS00912">
    <property type="entry name" value="DHODEHASE_2"/>
    <property type="match status" value="1"/>
</dbReference>
<keyword evidence="13 16" id="KW-0496">Mitochondrion</keyword>
<dbReference type="NCBIfam" id="TIGR01036">
    <property type="entry name" value="pyrD_sub2"/>
    <property type="match status" value="1"/>
</dbReference>
<evidence type="ECO:0000256" key="1">
    <source>
        <dbReference type="ARBA" id="ARBA00004434"/>
    </source>
</evidence>
<keyword evidence="6 16" id="KW-0285">Flavoprotein</keyword>
<comment type="catalytic activity">
    <reaction evidence="15 16">
        <text>(S)-dihydroorotate + a quinone = orotate + a quinol</text>
        <dbReference type="Rhea" id="RHEA:30187"/>
        <dbReference type="ChEBI" id="CHEBI:24646"/>
        <dbReference type="ChEBI" id="CHEBI:30839"/>
        <dbReference type="ChEBI" id="CHEBI:30864"/>
        <dbReference type="ChEBI" id="CHEBI:132124"/>
        <dbReference type="EC" id="1.3.5.2"/>
    </reaction>
</comment>
<protein>
    <recommendedName>
        <fullName evidence="5 16">Dihydroorotate dehydrogenase (quinone), mitochondrial</fullName>
        <shortName evidence="16">DHOdehase</shortName>
        <ecNumber evidence="4 16">1.3.5.2</ecNumber>
    </recommendedName>
</protein>
<dbReference type="InterPro" id="IPR005719">
    <property type="entry name" value="Dihydroorotate_DH_2"/>
</dbReference>
<dbReference type="SUPFAM" id="SSF51395">
    <property type="entry name" value="FMN-linked oxidoreductases"/>
    <property type="match status" value="1"/>
</dbReference>
<evidence type="ECO:0000256" key="5">
    <source>
        <dbReference type="ARBA" id="ARBA00017599"/>
    </source>
</evidence>
<evidence type="ECO:0000256" key="3">
    <source>
        <dbReference type="ARBA" id="ARBA00005359"/>
    </source>
</evidence>
<evidence type="ECO:0000256" key="2">
    <source>
        <dbReference type="ARBA" id="ARBA00005161"/>
    </source>
</evidence>
<dbReference type="InterPro" id="IPR005720">
    <property type="entry name" value="Dihydroorotate_DH_cat"/>
</dbReference>
<dbReference type="GO" id="GO:0006207">
    <property type="term" value="P:'de novo' pyrimidine nucleobase biosynthetic process"/>
    <property type="evidence" value="ECO:0007669"/>
    <property type="project" value="InterPro"/>
</dbReference>
<dbReference type="Pfam" id="PF01180">
    <property type="entry name" value="DHO_dh"/>
    <property type="match status" value="1"/>
</dbReference>
<dbReference type="InterPro" id="IPR013785">
    <property type="entry name" value="Aldolase_TIM"/>
</dbReference>
<evidence type="ECO:0000256" key="15">
    <source>
        <dbReference type="ARBA" id="ARBA00048639"/>
    </source>
</evidence>
<reference evidence="18" key="1">
    <citation type="submission" date="2018-08" db="EMBL/GenBank/DDBJ databases">
        <authorList>
            <person name="Cornetti L."/>
        </authorList>
    </citation>
    <scope>NUCLEOTIDE SEQUENCE</scope>
    <source>
        <strain evidence="18">BE-ASS</strain>
    </source>
</reference>
<dbReference type="GO" id="GO:0044205">
    <property type="term" value="P:'de novo' UMP biosynthetic process"/>
    <property type="evidence" value="ECO:0007669"/>
    <property type="project" value="UniProtKB-UniPathway"/>
</dbReference>
<dbReference type="EMBL" id="LR024086">
    <property type="protein sequence ID" value="SVE93705.1"/>
    <property type="molecule type" value="mRNA"/>
</dbReference>
<evidence type="ECO:0000256" key="14">
    <source>
        <dbReference type="ARBA" id="ARBA00023136"/>
    </source>
</evidence>
<sequence>MLVKTEGPRSGMRGHRQLTALVTVTVGGTATFAGLCVWNGNENFYRDYVMPFTKRLDPETSHQLAVFAMKHCLIKKQHKNDPESLATKLWNLSFSNPIGLAAGFDKQAEGMQGLHRTGFGFVEIGSVTPEPQEGNDKPRVFRLSEDNAIINRYGFNSEGHEVVYNRVKDEGEKKDRAVIGVNLGKNKMSSDATQDYVAGVNKFGKIADYLVINVSSPNTPGLRGLQKKAELEHLISNVLEARNALNVPKLPPLLLKIAPDLSEEEKKDIANVVLKNNCRVDGLIVSNTTISRPESLKGDSKDEIGGLSGEPLKDISTKCIRDIYRLTNGQIPIIGVGGVASGQDAFEKILAGASLVQLYTSFAFQGPPVVRRIKRELDEILRLNGYTNVSEAVGRESRK</sequence>
<dbReference type="InterPro" id="IPR001295">
    <property type="entry name" value="Dihydroorotate_DH_CS"/>
</dbReference>
<keyword evidence="10" id="KW-0809">Transit peptide</keyword>
<dbReference type="PROSITE" id="PS00911">
    <property type="entry name" value="DHODEHASE_1"/>
    <property type="match status" value="1"/>
</dbReference>
<dbReference type="PANTHER" id="PTHR48109">
    <property type="entry name" value="DIHYDROOROTATE DEHYDROGENASE (QUINONE), MITOCHONDRIAL-RELATED"/>
    <property type="match status" value="1"/>
</dbReference>
<dbReference type="GO" id="GO:0106430">
    <property type="term" value="F:dihydroorotate dehydrogenase (quinone) activity"/>
    <property type="evidence" value="ECO:0007669"/>
    <property type="project" value="UniProtKB-EC"/>
</dbReference>
<gene>
    <name evidence="18" type="primary">EOG090X08P9</name>
</gene>
<evidence type="ECO:0000256" key="11">
    <source>
        <dbReference type="ARBA" id="ARBA00022989"/>
    </source>
</evidence>
<feature type="domain" description="Dihydroorotate dehydrogenase catalytic" evidence="17">
    <location>
        <begin position="85"/>
        <end position="381"/>
    </location>
</feature>
<evidence type="ECO:0000256" key="10">
    <source>
        <dbReference type="ARBA" id="ARBA00022946"/>
    </source>
</evidence>
<evidence type="ECO:0000256" key="6">
    <source>
        <dbReference type="ARBA" id="ARBA00022630"/>
    </source>
</evidence>
<dbReference type="Gene3D" id="3.20.20.70">
    <property type="entry name" value="Aldolase class I"/>
    <property type="match status" value="1"/>
</dbReference>
<comment type="similarity">
    <text evidence="3 16">Belongs to the dihydroorotate dehydrogenase family. Type 2 subfamily.</text>
</comment>
<evidence type="ECO:0000256" key="8">
    <source>
        <dbReference type="ARBA" id="ARBA00022692"/>
    </source>
</evidence>
<keyword evidence="11 16" id="KW-1133">Transmembrane helix</keyword>
<keyword evidence="12 16" id="KW-0560">Oxidoreductase</keyword>
<dbReference type="AlphaFoldDB" id="A0A4Y7NNA8"/>
<dbReference type="InterPro" id="IPR050074">
    <property type="entry name" value="DHO_dehydrogenase"/>
</dbReference>
<dbReference type="FunFam" id="3.20.20.70:FF:000066">
    <property type="entry name" value="Dihydroorotate dehydrogenase (quinone), mitochondrial"/>
    <property type="match status" value="1"/>
</dbReference>